<protein>
    <recommendedName>
        <fullName evidence="1">SnoaL-like domain-containing protein</fullName>
    </recommendedName>
</protein>
<accession>A0A023BQK6</accession>
<dbReference type="RefSeq" id="WP_034244800.1">
    <property type="nucleotide sequence ID" value="NZ_AQRA01000008.1"/>
</dbReference>
<dbReference type="OrthoDB" id="336094at2"/>
<proteinExistence type="predicted"/>
<dbReference type="Pfam" id="PF20409">
    <property type="entry name" value="SnoaL_5"/>
    <property type="match status" value="1"/>
</dbReference>
<evidence type="ECO:0000313" key="3">
    <source>
        <dbReference type="Proteomes" id="UP000023541"/>
    </source>
</evidence>
<sequence>MTTITIANKLVELLREKKILEAQQQLFATDAINQEPDMYKEKSVAGLEAMIQKEKRFLLYIKKWNHFEVSEPLVSKDHFSIRMITDVTMVNNDNVVIDEVIVYEVREGKIVKEQFFY</sequence>
<dbReference type="eggNOG" id="COG3631">
    <property type="taxonomic scope" value="Bacteria"/>
</dbReference>
<dbReference type="STRING" id="1317122.ATO12_23070"/>
<name>A0A023BQK6_9FLAO</name>
<evidence type="ECO:0000259" key="1">
    <source>
        <dbReference type="Pfam" id="PF20409"/>
    </source>
</evidence>
<dbReference type="SUPFAM" id="SSF54427">
    <property type="entry name" value="NTF2-like"/>
    <property type="match status" value="1"/>
</dbReference>
<dbReference type="InterPro" id="IPR046860">
    <property type="entry name" value="SnoaL_5"/>
</dbReference>
<dbReference type="Gene3D" id="3.10.450.50">
    <property type="match status" value="1"/>
</dbReference>
<keyword evidence="3" id="KW-1185">Reference proteome</keyword>
<dbReference type="Proteomes" id="UP000023541">
    <property type="component" value="Unassembled WGS sequence"/>
</dbReference>
<evidence type="ECO:0000313" key="2">
    <source>
        <dbReference type="EMBL" id="EZH72337.1"/>
    </source>
</evidence>
<reference evidence="2 3" key="1">
    <citation type="submission" date="2014-04" db="EMBL/GenBank/DDBJ databases">
        <title>Aquimarina sp. 22II-S11-z7 Genome Sequencing.</title>
        <authorList>
            <person name="Lai Q."/>
        </authorList>
    </citation>
    <scope>NUCLEOTIDE SEQUENCE [LARGE SCALE GENOMIC DNA]</scope>
    <source>
        <strain evidence="2 3">22II-S11-z7</strain>
    </source>
</reference>
<comment type="caution">
    <text evidence="2">The sequence shown here is derived from an EMBL/GenBank/DDBJ whole genome shotgun (WGS) entry which is preliminary data.</text>
</comment>
<dbReference type="AlphaFoldDB" id="A0A023BQK6"/>
<gene>
    <name evidence="2" type="ORF">ATO12_23070</name>
</gene>
<dbReference type="InterPro" id="IPR032710">
    <property type="entry name" value="NTF2-like_dom_sf"/>
</dbReference>
<feature type="domain" description="SnoaL-like" evidence="1">
    <location>
        <begin position="1"/>
        <end position="117"/>
    </location>
</feature>
<organism evidence="2 3">
    <name type="scientific">Aquimarina atlantica</name>
    <dbReference type="NCBI Taxonomy" id="1317122"/>
    <lineage>
        <taxon>Bacteria</taxon>
        <taxon>Pseudomonadati</taxon>
        <taxon>Bacteroidota</taxon>
        <taxon>Flavobacteriia</taxon>
        <taxon>Flavobacteriales</taxon>
        <taxon>Flavobacteriaceae</taxon>
        <taxon>Aquimarina</taxon>
    </lineage>
</organism>
<dbReference type="EMBL" id="AQRA01000008">
    <property type="protein sequence ID" value="EZH72337.1"/>
    <property type="molecule type" value="Genomic_DNA"/>
</dbReference>